<protein>
    <submittedName>
        <fullName evidence="2">Uncharacterized protein</fullName>
    </submittedName>
</protein>
<dbReference type="EMBL" id="OZ035842">
    <property type="protein sequence ID" value="CAL1594352.1"/>
    <property type="molecule type" value="Genomic_DNA"/>
</dbReference>
<gene>
    <name evidence="2" type="ORF">KC01_LOCUS23326</name>
</gene>
<dbReference type="AlphaFoldDB" id="A0AAV2L1Y0"/>
<feature type="region of interest" description="Disordered" evidence="1">
    <location>
        <begin position="1"/>
        <end position="87"/>
    </location>
</feature>
<name>A0AAV2L1Y0_KNICA</name>
<reference evidence="2 3" key="1">
    <citation type="submission" date="2024-04" db="EMBL/GenBank/DDBJ databases">
        <authorList>
            <person name="Waldvogel A.-M."/>
            <person name="Schoenle A."/>
        </authorList>
    </citation>
    <scope>NUCLEOTIDE SEQUENCE [LARGE SCALE GENOMIC DNA]</scope>
</reference>
<feature type="compositionally biased region" description="Basic and acidic residues" evidence="1">
    <location>
        <begin position="23"/>
        <end position="33"/>
    </location>
</feature>
<organism evidence="2 3">
    <name type="scientific">Knipowitschia caucasica</name>
    <name type="common">Caucasian dwarf goby</name>
    <name type="synonym">Pomatoschistus caucasicus</name>
    <dbReference type="NCBI Taxonomy" id="637954"/>
    <lineage>
        <taxon>Eukaryota</taxon>
        <taxon>Metazoa</taxon>
        <taxon>Chordata</taxon>
        <taxon>Craniata</taxon>
        <taxon>Vertebrata</taxon>
        <taxon>Euteleostomi</taxon>
        <taxon>Actinopterygii</taxon>
        <taxon>Neopterygii</taxon>
        <taxon>Teleostei</taxon>
        <taxon>Neoteleostei</taxon>
        <taxon>Acanthomorphata</taxon>
        <taxon>Gobiaria</taxon>
        <taxon>Gobiiformes</taxon>
        <taxon>Gobioidei</taxon>
        <taxon>Gobiidae</taxon>
        <taxon>Gobiinae</taxon>
        <taxon>Knipowitschia</taxon>
    </lineage>
</organism>
<sequence>MLSPTAEGRERILLFKTRGSPQRPEEVLRDQRKTSQSRGSPHRAEEVLTDQRKSSQSRGSPHRAEEVLTEQRKSSQNRGSPQRPEEVKHLCGLHLSVVFSEDESVSVFVSSKRSKC</sequence>
<dbReference type="Proteomes" id="UP001497482">
    <property type="component" value="Chromosome 20"/>
</dbReference>
<accession>A0AAV2L1Y0</accession>
<evidence type="ECO:0000256" key="1">
    <source>
        <dbReference type="SAM" id="MobiDB-lite"/>
    </source>
</evidence>
<keyword evidence="3" id="KW-1185">Reference proteome</keyword>
<proteinExistence type="predicted"/>
<evidence type="ECO:0000313" key="2">
    <source>
        <dbReference type="EMBL" id="CAL1594352.1"/>
    </source>
</evidence>
<evidence type="ECO:0000313" key="3">
    <source>
        <dbReference type="Proteomes" id="UP001497482"/>
    </source>
</evidence>
<feature type="compositionally biased region" description="Basic and acidic residues" evidence="1">
    <location>
        <begin position="42"/>
        <end position="53"/>
    </location>
</feature>
<feature type="compositionally biased region" description="Basic and acidic residues" evidence="1">
    <location>
        <begin position="62"/>
        <end position="73"/>
    </location>
</feature>